<dbReference type="AlphaFoldDB" id="A0A2P2L5B5"/>
<proteinExistence type="predicted"/>
<protein>
    <submittedName>
        <fullName evidence="1">Uncharacterized protein</fullName>
    </submittedName>
</protein>
<sequence>MFLLAMLRGIYIPAPFLTARSLGIVDSSTGIYSQCIWIGK</sequence>
<organism evidence="1">
    <name type="scientific">Rhizophora mucronata</name>
    <name type="common">Asiatic mangrove</name>
    <dbReference type="NCBI Taxonomy" id="61149"/>
    <lineage>
        <taxon>Eukaryota</taxon>
        <taxon>Viridiplantae</taxon>
        <taxon>Streptophyta</taxon>
        <taxon>Embryophyta</taxon>
        <taxon>Tracheophyta</taxon>
        <taxon>Spermatophyta</taxon>
        <taxon>Magnoliopsida</taxon>
        <taxon>eudicotyledons</taxon>
        <taxon>Gunneridae</taxon>
        <taxon>Pentapetalae</taxon>
        <taxon>rosids</taxon>
        <taxon>fabids</taxon>
        <taxon>Malpighiales</taxon>
        <taxon>Rhizophoraceae</taxon>
        <taxon>Rhizophora</taxon>
    </lineage>
</organism>
<dbReference type="EMBL" id="GGEC01032686">
    <property type="protein sequence ID" value="MBX13170.1"/>
    <property type="molecule type" value="Transcribed_RNA"/>
</dbReference>
<accession>A0A2P2L5B5</accession>
<name>A0A2P2L5B5_RHIMU</name>
<evidence type="ECO:0000313" key="1">
    <source>
        <dbReference type="EMBL" id="MBX13170.1"/>
    </source>
</evidence>
<reference evidence="1" key="1">
    <citation type="submission" date="2018-02" db="EMBL/GenBank/DDBJ databases">
        <title>Rhizophora mucronata_Transcriptome.</title>
        <authorList>
            <person name="Meera S.P."/>
            <person name="Sreeshan A."/>
            <person name="Augustine A."/>
        </authorList>
    </citation>
    <scope>NUCLEOTIDE SEQUENCE</scope>
    <source>
        <tissue evidence="1">Leaf</tissue>
    </source>
</reference>